<dbReference type="Pfam" id="PF11954">
    <property type="entry name" value="DUF3471"/>
    <property type="match status" value="1"/>
</dbReference>
<dbReference type="GO" id="GO:0016787">
    <property type="term" value="F:hydrolase activity"/>
    <property type="evidence" value="ECO:0007669"/>
    <property type="project" value="UniProtKB-KW"/>
</dbReference>
<evidence type="ECO:0000313" key="4">
    <source>
        <dbReference type="EMBL" id="MFD2562097.1"/>
    </source>
</evidence>
<dbReference type="InterPro" id="IPR021860">
    <property type="entry name" value="Peptidase_S12_Pab87-rel_C"/>
</dbReference>
<protein>
    <submittedName>
        <fullName evidence="4">Serine hydrolase</fullName>
    </submittedName>
</protein>
<keyword evidence="5" id="KW-1185">Reference proteome</keyword>
<dbReference type="Gene3D" id="3.40.710.10">
    <property type="entry name" value="DD-peptidase/beta-lactamase superfamily"/>
    <property type="match status" value="1"/>
</dbReference>
<feature type="chain" id="PRO_5045851742" evidence="1">
    <location>
        <begin position="26"/>
        <end position="554"/>
    </location>
</feature>
<feature type="domain" description="Beta-lactamase-related" evidence="2">
    <location>
        <begin position="43"/>
        <end position="340"/>
    </location>
</feature>
<evidence type="ECO:0000256" key="1">
    <source>
        <dbReference type="SAM" id="SignalP"/>
    </source>
</evidence>
<evidence type="ECO:0000313" key="5">
    <source>
        <dbReference type="Proteomes" id="UP001597319"/>
    </source>
</evidence>
<organism evidence="4 5">
    <name type="scientific">Aquimarina rubra</name>
    <dbReference type="NCBI Taxonomy" id="1920033"/>
    <lineage>
        <taxon>Bacteria</taxon>
        <taxon>Pseudomonadati</taxon>
        <taxon>Bacteroidota</taxon>
        <taxon>Flavobacteriia</taxon>
        <taxon>Flavobacteriales</taxon>
        <taxon>Flavobacteriaceae</taxon>
        <taxon>Aquimarina</taxon>
    </lineage>
</organism>
<dbReference type="PANTHER" id="PTHR46825:SF9">
    <property type="entry name" value="BETA-LACTAMASE-RELATED DOMAIN-CONTAINING PROTEIN"/>
    <property type="match status" value="1"/>
</dbReference>
<evidence type="ECO:0000259" key="3">
    <source>
        <dbReference type="Pfam" id="PF11954"/>
    </source>
</evidence>
<gene>
    <name evidence="4" type="ORF">ACFSR1_05410</name>
</gene>
<keyword evidence="4" id="KW-0378">Hydrolase</keyword>
<comment type="caution">
    <text evidence="4">The sequence shown here is derived from an EMBL/GenBank/DDBJ whole genome shotgun (WGS) entry which is preliminary data.</text>
</comment>
<sequence length="554" mass="61879">MKSSQRIKTLLLFCICTLAFLTTKAQNLEKEIDEIVSSMYTLEEPGISILVAKDGKPLYRKAFGKANLELDVPLKPENVFEIGSITKQFTAVAILMLQEQGKLQIEDEITKYIPDYPTNGKKITIHHLLNHTSGIKSYTGMDSFMKSARTDMTPTELIDVFKNEPMDFDPGEEFRYNNSGYILLGYIIEVITGDTYENFIEKNIFEKIGMNSSYYGSMSELIKNRASGYKPEGDNYLNADYLSLTLPYAAGSLMSTVDDLLKWQNAISANTFIKRTSLEKAINGSKLNNGEEINYGYGWGKVNIQGAKGYAHSGGIFGYTTNGIFLEDENVYVIGLTNCTCKNVGEITMKVAATVIGKPIPDKKDAIALSVDEAKKWVGAYEFKDNVIRHIMLKEGKLFSLREGENSREFEIYPMKDGSYIFDDGTISYNFSMTDDGKRQTVFKTADESFTGKGIDKAPPAERKTISVSPDILKGYVGKYELQPNFIIDITVEGNSIYAMATGQPKFEIFAETETLFFLKVVPAEITFNKSDTGTIDSLTLNQGGRKMPAKRIE</sequence>
<dbReference type="Pfam" id="PF00144">
    <property type="entry name" value="Beta-lactamase"/>
    <property type="match status" value="1"/>
</dbReference>
<dbReference type="PANTHER" id="PTHR46825">
    <property type="entry name" value="D-ALANYL-D-ALANINE-CARBOXYPEPTIDASE/ENDOPEPTIDASE AMPH"/>
    <property type="match status" value="1"/>
</dbReference>
<dbReference type="InterPro" id="IPR050491">
    <property type="entry name" value="AmpC-like"/>
</dbReference>
<feature type="signal peptide" evidence="1">
    <location>
        <begin position="1"/>
        <end position="25"/>
    </location>
</feature>
<feature type="domain" description="Peptidase S12 Pab87-related C-terminal" evidence="3">
    <location>
        <begin position="463"/>
        <end position="542"/>
    </location>
</feature>
<evidence type="ECO:0000259" key="2">
    <source>
        <dbReference type="Pfam" id="PF00144"/>
    </source>
</evidence>
<accession>A0ABW5LCE0</accession>
<name>A0ABW5LCE0_9FLAO</name>
<reference evidence="5" key="1">
    <citation type="journal article" date="2019" name="Int. J. Syst. Evol. Microbiol.">
        <title>The Global Catalogue of Microorganisms (GCM) 10K type strain sequencing project: providing services to taxonomists for standard genome sequencing and annotation.</title>
        <authorList>
            <consortium name="The Broad Institute Genomics Platform"/>
            <consortium name="The Broad Institute Genome Sequencing Center for Infectious Disease"/>
            <person name="Wu L."/>
            <person name="Ma J."/>
        </authorList>
    </citation>
    <scope>NUCLEOTIDE SEQUENCE [LARGE SCALE GENOMIC DNA]</scope>
    <source>
        <strain evidence="5">KCTC 52274</strain>
    </source>
</reference>
<dbReference type="InterPro" id="IPR001466">
    <property type="entry name" value="Beta-lactam-related"/>
</dbReference>
<dbReference type="EMBL" id="JBHULE010000008">
    <property type="protein sequence ID" value="MFD2562097.1"/>
    <property type="molecule type" value="Genomic_DNA"/>
</dbReference>
<proteinExistence type="predicted"/>
<keyword evidence="1" id="KW-0732">Signal</keyword>
<dbReference type="RefSeq" id="WP_378290389.1">
    <property type="nucleotide sequence ID" value="NZ_JBHULE010000008.1"/>
</dbReference>
<dbReference type="Proteomes" id="UP001597319">
    <property type="component" value="Unassembled WGS sequence"/>
</dbReference>
<dbReference type="SUPFAM" id="SSF56601">
    <property type="entry name" value="beta-lactamase/transpeptidase-like"/>
    <property type="match status" value="1"/>
</dbReference>
<dbReference type="InterPro" id="IPR012338">
    <property type="entry name" value="Beta-lactam/transpept-like"/>
</dbReference>